<dbReference type="EMBL" id="VUJX02000001">
    <property type="protein sequence ID" value="KAL0943414.1"/>
    <property type="molecule type" value="Genomic_DNA"/>
</dbReference>
<comment type="caution">
    <text evidence="1">The sequence shown here is derived from an EMBL/GenBank/DDBJ whole genome shotgun (WGS) entry which is preliminary data.</text>
</comment>
<dbReference type="Proteomes" id="UP000805649">
    <property type="component" value="Unassembled WGS sequence"/>
</dbReference>
<sequence>MAFFDKLAEIFANQTSPPSTPQKFLSSLSTPSVSVAVLDKGNIEARCFSTLGDNEETRFQAASISKPTAATAVMRLVSQGKLSLDDKVLHHLPEELFNNLGNPDILRQITLRHLLTHTAGFRTSSYHGYARNMPTALDTLLDRNGGQNVAEKLTLFPGQKHAYCGGGFAMLQIILEKIFGKPIQEQVKELVFEPLGMSNSSFDTPEHDDDGNYARSWWTGNQPHNTPWYHHPEFASGGMWTTPTDLLKLIRGIQTSLDPQTPDDKRFLPQEVAKEMLTHVQGNVGISWFLSKNKRNVFGHFGGNSPCFRCYAVGFANTTGKVDEKDLAEGCGVAVMTNGLEGADVSCRVVHAVAYAKGWPYIGTLEQLQEVSIPVKDPSREVDPRWEEWVGEWSEGWRLEKRDDGLPRVGFREFNGLKLVPAAVPAEHGENGPSIDLLVDGLEVMLRLHFAEGERIIEVWTGLLFHRETLKRQ</sequence>
<accession>A0ACC3ZH20</accession>
<evidence type="ECO:0000313" key="2">
    <source>
        <dbReference type="Proteomes" id="UP000805649"/>
    </source>
</evidence>
<keyword evidence="2" id="KW-1185">Reference proteome</keyword>
<protein>
    <submittedName>
        <fullName evidence="1">Beta-lactamase</fullName>
    </submittedName>
</protein>
<reference evidence="1 2" key="1">
    <citation type="journal article" date="2020" name="Phytopathology">
        <title>Genome Sequence Resources of Colletotrichum truncatum, C. plurivorum, C. musicola, and C. sojae: Four Species Pathogenic to Soybean (Glycine max).</title>
        <authorList>
            <person name="Rogerio F."/>
            <person name="Boufleur T.R."/>
            <person name="Ciampi-Guillardi M."/>
            <person name="Sukno S.A."/>
            <person name="Thon M.R."/>
            <person name="Massola Junior N.S."/>
            <person name="Baroncelli R."/>
        </authorList>
    </citation>
    <scope>NUCLEOTIDE SEQUENCE [LARGE SCALE GENOMIC DNA]</scope>
    <source>
        <strain evidence="1 2">CMES1059</strain>
    </source>
</reference>
<organism evidence="1 2">
    <name type="scientific">Colletotrichum truncatum</name>
    <name type="common">Anthracnose fungus</name>
    <name type="synonym">Colletotrichum capsici</name>
    <dbReference type="NCBI Taxonomy" id="5467"/>
    <lineage>
        <taxon>Eukaryota</taxon>
        <taxon>Fungi</taxon>
        <taxon>Dikarya</taxon>
        <taxon>Ascomycota</taxon>
        <taxon>Pezizomycotina</taxon>
        <taxon>Sordariomycetes</taxon>
        <taxon>Hypocreomycetidae</taxon>
        <taxon>Glomerellales</taxon>
        <taxon>Glomerellaceae</taxon>
        <taxon>Colletotrichum</taxon>
        <taxon>Colletotrichum truncatum species complex</taxon>
    </lineage>
</organism>
<proteinExistence type="predicted"/>
<gene>
    <name evidence="1" type="ORF">CTRU02_201300</name>
</gene>
<name>A0ACC3ZH20_COLTU</name>
<evidence type="ECO:0000313" key="1">
    <source>
        <dbReference type="EMBL" id="KAL0943414.1"/>
    </source>
</evidence>